<gene>
    <name evidence="1" type="ORF">PR048_003086</name>
</gene>
<dbReference type="Proteomes" id="UP001159363">
    <property type="component" value="Chromosome 1"/>
</dbReference>
<sequence length="280" mass="32475">MGRRVLLGSRYLMSDITDDEFLFSLWYNSTAPGIYGITYRHLWEMSTLHHTCLKTIFNYVYRMGKIPSHWKLQIVIRINKPNKVGCEPETFRPITLMSTLEKTFPYFWICPLPFDSVLLPNLLDELTLLGLPGPLKTKIRLFTRNFIQGDGVIVTYANTNLPLVSSHKYFGIYLNLKLNWLPQMKHRTARVHTAISVFKAVSHTCWGGDPKMLLLIYISFTRPHMDYGSLFMRCVSLHLRLQTACLRRCLGLMHSTSITAMHVEANILPYFLLHDYIATK</sequence>
<evidence type="ECO:0008006" key="3">
    <source>
        <dbReference type="Google" id="ProtNLM"/>
    </source>
</evidence>
<comment type="caution">
    <text evidence="1">The sequence shown here is derived from an EMBL/GenBank/DDBJ whole genome shotgun (WGS) entry which is preliminary data.</text>
</comment>
<evidence type="ECO:0000313" key="2">
    <source>
        <dbReference type="Proteomes" id="UP001159363"/>
    </source>
</evidence>
<reference evidence="1 2" key="1">
    <citation type="submission" date="2023-02" db="EMBL/GenBank/DDBJ databases">
        <title>LHISI_Scaffold_Assembly.</title>
        <authorList>
            <person name="Stuart O.P."/>
            <person name="Cleave R."/>
            <person name="Magrath M.J.L."/>
            <person name="Mikheyev A.S."/>
        </authorList>
    </citation>
    <scope>NUCLEOTIDE SEQUENCE [LARGE SCALE GENOMIC DNA]</scope>
    <source>
        <strain evidence="1">Daus_M_001</strain>
        <tissue evidence="1">Leg muscle</tissue>
    </source>
</reference>
<keyword evidence="2" id="KW-1185">Reference proteome</keyword>
<name>A0ABQ9IM21_9NEOP</name>
<evidence type="ECO:0000313" key="1">
    <source>
        <dbReference type="EMBL" id="KAJ8897736.1"/>
    </source>
</evidence>
<dbReference type="EMBL" id="JARBHB010000001">
    <property type="protein sequence ID" value="KAJ8897736.1"/>
    <property type="molecule type" value="Genomic_DNA"/>
</dbReference>
<organism evidence="1 2">
    <name type="scientific">Dryococelus australis</name>
    <dbReference type="NCBI Taxonomy" id="614101"/>
    <lineage>
        <taxon>Eukaryota</taxon>
        <taxon>Metazoa</taxon>
        <taxon>Ecdysozoa</taxon>
        <taxon>Arthropoda</taxon>
        <taxon>Hexapoda</taxon>
        <taxon>Insecta</taxon>
        <taxon>Pterygota</taxon>
        <taxon>Neoptera</taxon>
        <taxon>Polyneoptera</taxon>
        <taxon>Phasmatodea</taxon>
        <taxon>Verophasmatodea</taxon>
        <taxon>Anareolatae</taxon>
        <taxon>Phasmatidae</taxon>
        <taxon>Eurycanthinae</taxon>
        <taxon>Dryococelus</taxon>
    </lineage>
</organism>
<protein>
    <recommendedName>
        <fullName evidence="3">Maturase K</fullName>
    </recommendedName>
</protein>
<proteinExistence type="predicted"/>
<accession>A0ABQ9IM21</accession>